<keyword evidence="9" id="KW-1185">Reference proteome</keyword>
<dbReference type="InterPro" id="IPR036638">
    <property type="entry name" value="HLH_DNA-bd_sf"/>
</dbReference>
<dbReference type="PANTHER" id="PTHR45959:SF34">
    <property type="entry name" value="BASIC HELIX LOOP HELIX (BHLH) DNA-BINDING FAMILY PROTEIN"/>
    <property type="match status" value="1"/>
</dbReference>
<dbReference type="GO" id="GO:0046983">
    <property type="term" value="F:protein dimerization activity"/>
    <property type="evidence" value="ECO:0007669"/>
    <property type="project" value="InterPro"/>
</dbReference>
<organism evidence="8 9">
    <name type="scientific">Canavalia gladiata</name>
    <name type="common">Sword bean</name>
    <name type="synonym">Dolichos gladiatus</name>
    <dbReference type="NCBI Taxonomy" id="3824"/>
    <lineage>
        <taxon>Eukaryota</taxon>
        <taxon>Viridiplantae</taxon>
        <taxon>Streptophyta</taxon>
        <taxon>Embryophyta</taxon>
        <taxon>Tracheophyta</taxon>
        <taxon>Spermatophyta</taxon>
        <taxon>Magnoliopsida</taxon>
        <taxon>eudicotyledons</taxon>
        <taxon>Gunneridae</taxon>
        <taxon>Pentapetalae</taxon>
        <taxon>rosids</taxon>
        <taxon>fabids</taxon>
        <taxon>Fabales</taxon>
        <taxon>Fabaceae</taxon>
        <taxon>Papilionoideae</taxon>
        <taxon>50 kb inversion clade</taxon>
        <taxon>NPAAA clade</taxon>
        <taxon>indigoferoid/millettioid clade</taxon>
        <taxon>Phaseoleae</taxon>
        <taxon>Canavalia</taxon>
    </lineage>
</organism>
<dbReference type="InterPro" id="IPR011598">
    <property type="entry name" value="bHLH_dom"/>
</dbReference>
<dbReference type="CDD" id="cd11452">
    <property type="entry name" value="bHLH_AtNAI1_like"/>
    <property type="match status" value="1"/>
</dbReference>
<evidence type="ECO:0000256" key="2">
    <source>
        <dbReference type="ARBA" id="ARBA00023015"/>
    </source>
</evidence>
<evidence type="ECO:0000256" key="3">
    <source>
        <dbReference type="ARBA" id="ARBA00023163"/>
    </source>
</evidence>
<evidence type="ECO:0000313" key="8">
    <source>
        <dbReference type="EMBL" id="KAK7307710.1"/>
    </source>
</evidence>
<dbReference type="SMART" id="SM00353">
    <property type="entry name" value="HLH"/>
    <property type="match status" value="1"/>
</dbReference>
<accession>A0AAN9JYJ3</accession>
<comment type="caution">
    <text evidence="8">The sequence shown here is derived from an EMBL/GenBank/DDBJ whole genome shotgun (WGS) entry which is preliminary data.</text>
</comment>
<dbReference type="InterPro" id="IPR052610">
    <property type="entry name" value="bHLH_transcription_regulator"/>
</dbReference>
<feature type="compositionally biased region" description="Polar residues" evidence="6">
    <location>
        <begin position="62"/>
        <end position="74"/>
    </location>
</feature>
<keyword evidence="2" id="KW-0805">Transcription regulation</keyword>
<evidence type="ECO:0000256" key="6">
    <source>
        <dbReference type="SAM" id="MobiDB-lite"/>
    </source>
</evidence>
<evidence type="ECO:0000259" key="7">
    <source>
        <dbReference type="PROSITE" id="PS50888"/>
    </source>
</evidence>
<comment type="subcellular location">
    <subcellularLocation>
        <location evidence="1">Nucleus</location>
    </subcellularLocation>
</comment>
<dbReference type="AlphaFoldDB" id="A0AAN9JYJ3"/>
<sequence length="397" mass="44556">MMEIAPTNYLPEFGMEDLSFFDQYPMNCFAYALDDFDFESFSGSPESNSSYQYFNNSETTPNCFPTQSPEQSVTLAGPTKKRKTSTTCARDLMSYKASPSPSSSQIISFQNFNAPSLPSSHFHNFDSDVKPKIEKPSGDNMDFAPFISQGSYEDKSFLNYDNPENQVTMTTRNPIQAQEHVIAERKRREKLSQRFIALSAILPGLKKMDKASVLGDAIKYVKQLQEKVQNLEEQASKKTVGSGVLVKRSILFADDDNSSSDENSDSHCDQTLPEIEVRVSGKDVLIRTQSDKHSGRGAMILAELEKLHLSVHSSSLLPFGNNNVDITIIAQMNKENCMTAKDLLGRLRRALRQGLRVSAAVYYMDLFCCEETTWSRYRFCDLLANLVISISNAWGGF</sequence>
<evidence type="ECO:0000313" key="9">
    <source>
        <dbReference type="Proteomes" id="UP001367508"/>
    </source>
</evidence>
<protein>
    <recommendedName>
        <fullName evidence="7">BHLH domain-containing protein</fullName>
    </recommendedName>
</protein>
<evidence type="ECO:0000256" key="5">
    <source>
        <dbReference type="SAM" id="Coils"/>
    </source>
</evidence>
<dbReference type="GO" id="GO:0005634">
    <property type="term" value="C:nucleus"/>
    <property type="evidence" value="ECO:0007669"/>
    <property type="project" value="UniProtKB-SubCell"/>
</dbReference>
<dbReference type="Gene3D" id="4.10.280.10">
    <property type="entry name" value="Helix-loop-helix DNA-binding domain"/>
    <property type="match status" value="1"/>
</dbReference>
<reference evidence="8 9" key="1">
    <citation type="submission" date="2024-01" db="EMBL/GenBank/DDBJ databases">
        <title>The genomes of 5 underutilized Papilionoideae crops provide insights into root nodulation and disease resistanc.</title>
        <authorList>
            <person name="Jiang F."/>
        </authorList>
    </citation>
    <scope>NUCLEOTIDE SEQUENCE [LARGE SCALE GENOMIC DNA]</scope>
    <source>
        <strain evidence="8">LVBAO_FW01</strain>
        <tissue evidence="8">Leaves</tissue>
    </source>
</reference>
<gene>
    <name evidence="8" type="ORF">VNO77_41022</name>
</gene>
<dbReference type="Proteomes" id="UP001367508">
    <property type="component" value="Unassembled WGS sequence"/>
</dbReference>
<feature type="domain" description="BHLH" evidence="7">
    <location>
        <begin position="175"/>
        <end position="224"/>
    </location>
</feature>
<dbReference type="PROSITE" id="PS50888">
    <property type="entry name" value="BHLH"/>
    <property type="match status" value="1"/>
</dbReference>
<dbReference type="Pfam" id="PF00010">
    <property type="entry name" value="HLH"/>
    <property type="match status" value="1"/>
</dbReference>
<feature type="region of interest" description="Disordered" evidence="6">
    <location>
        <begin position="62"/>
        <end position="81"/>
    </location>
</feature>
<evidence type="ECO:0000256" key="4">
    <source>
        <dbReference type="ARBA" id="ARBA00023242"/>
    </source>
</evidence>
<keyword evidence="3" id="KW-0804">Transcription</keyword>
<dbReference type="PANTHER" id="PTHR45959">
    <property type="entry name" value="BHLH TRANSCRIPTION FACTOR"/>
    <property type="match status" value="1"/>
</dbReference>
<proteinExistence type="predicted"/>
<keyword evidence="4" id="KW-0539">Nucleus</keyword>
<keyword evidence="5" id="KW-0175">Coiled coil</keyword>
<dbReference type="EMBL" id="JAYMYQ010000010">
    <property type="protein sequence ID" value="KAK7307710.1"/>
    <property type="molecule type" value="Genomic_DNA"/>
</dbReference>
<evidence type="ECO:0000256" key="1">
    <source>
        <dbReference type="ARBA" id="ARBA00004123"/>
    </source>
</evidence>
<feature type="coiled-coil region" evidence="5">
    <location>
        <begin position="214"/>
        <end position="241"/>
    </location>
</feature>
<name>A0AAN9JYJ3_CANGL</name>
<dbReference type="SUPFAM" id="SSF47459">
    <property type="entry name" value="HLH, helix-loop-helix DNA-binding domain"/>
    <property type="match status" value="1"/>
</dbReference>